<feature type="transmembrane region" description="Helical" evidence="6">
    <location>
        <begin position="462"/>
        <end position="493"/>
    </location>
</feature>
<keyword evidence="5 6" id="KW-0472">Membrane</keyword>
<dbReference type="STRING" id="1742359.GCA_001439625_01437"/>
<accession>A0A5B8Z4Q2</accession>
<feature type="transmembrane region" description="Helical" evidence="6">
    <location>
        <begin position="368"/>
        <end position="386"/>
    </location>
</feature>
<evidence type="ECO:0000256" key="6">
    <source>
        <dbReference type="SAM" id="Phobius"/>
    </source>
</evidence>
<dbReference type="PANTHER" id="PTHR43478:SF1">
    <property type="entry name" value="NA+_H+ ANTIPORTER NHAC-LIKE C-TERMINAL DOMAIN-CONTAINING PROTEIN"/>
    <property type="match status" value="1"/>
</dbReference>
<organism evidence="8 9">
    <name type="scientific">Cytobacillus dafuensis</name>
    <name type="common">Bacillus dafuensis</name>
    <dbReference type="NCBI Taxonomy" id="1742359"/>
    <lineage>
        <taxon>Bacteria</taxon>
        <taxon>Bacillati</taxon>
        <taxon>Bacillota</taxon>
        <taxon>Bacilli</taxon>
        <taxon>Bacillales</taxon>
        <taxon>Bacillaceae</taxon>
        <taxon>Cytobacillus</taxon>
    </lineage>
</organism>
<dbReference type="KEGG" id="bda:FSZ17_13005"/>
<feature type="transmembrane region" description="Helical" evidence="6">
    <location>
        <begin position="53"/>
        <end position="76"/>
    </location>
</feature>
<proteinExistence type="predicted"/>
<dbReference type="Proteomes" id="UP000321555">
    <property type="component" value="Chromosome"/>
</dbReference>
<feature type="transmembrane region" description="Helical" evidence="6">
    <location>
        <begin position="194"/>
        <end position="213"/>
    </location>
</feature>
<dbReference type="Pfam" id="PF03553">
    <property type="entry name" value="Na_H_antiporter"/>
    <property type="match status" value="1"/>
</dbReference>
<feature type="transmembrane region" description="Helical" evidence="6">
    <location>
        <begin position="12"/>
        <end position="41"/>
    </location>
</feature>
<keyword evidence="9" id="KW-1185">Reference proteome</keyword>
<evidence type="ECO:0000259" key="7">
    <source>
        <dbReference type="Pfam" id="PF03553"/>
    </source>
</evidence>
<keyword evidence="3 6" id="KW-0812">Transmembrane</keyword>
<evidence type="ECO:0000256" key="4">
    <source>
        <dbReference type="ARBA" id="ARBA00022989"/>
    </source>
</evidence>
<feature type="transmembrane region" description="Helical" evidence="6">
    <location>
        <begin position="108"/>
        <end position="132"/>
    </location>
</feature>
<name>A0A5B8Z4Q2_CYTDA</name>
<evidence type="ECO:0000313" key="9">
    <source>
        <dbReference type="Proteomes" id="UP000321555"/>
    </source>
</evidence>
<dbReference type="EMBL" id="CP042593">
    <property type="protein sequence ID" value="QED48084.1"/>
    <property type="molecule type" value="Genomic_DNA"/>
</dbReference>
<sequence length="507" mass="54620">MEHMGWVSLIPPIIAVVLAIITKNVIVSLFSGAYIGVLILVGGHPLKATMETIGNYFFPLVADSYNAAVLVLLFFIGGFVALMEKSGGGAALATHAIKFINTKAKAQISAWVGGIIIFFSDLGTPLIVGPVFEKIFDKAKISREKLAWIIDSTSSPVAVLVPFIGWGVYIMGLIQKEYESLNITTSEFTTLIKVIPFQFYAILAVTMVPLIALTKLDFGPMAKAEQRVQKTGELYWPESKPLRKAEIGEESTKNSRAIMIWLPLLVLFITLFGLLISYGFPFKPVPGNDFRVSLSTAYLFAAVTIIILMLAYKVKKFSEIFDIYTTGMQKMVYVAVTLILAWSLGKVIKEMGTASFIVEVMDGNVPAFIIPAILFVVGALMSLASGTSWGTFAIMLPIAIPMAVSLDAHLLVCIGAVLSGGIFGDHCSPISDTTILSSTGAGADHIDHVKTQFPYALLNASIAFIGFIVAGITGSAFTIILNIVLLIGAIFVLSKIHKKKYSEGAGL</sequence>
<protein>
    <submittedName>
        <fullName evidence="8">Na+/H+ antiporter NhaC family protein</fullName>
    </submittedName>
</protein>
<comment type="subcellular location">
    <subcellularLocation>
        <location evidence="1">Cell membrane</location>
        <topology evidence="1">Multi-pass membrane protein</topology>
    </subcellularLocation>
</comment>
<evidence type="ECO:0000256" key="3">
    <source>
        <dbReference type="ARBA" id="ARBA00022692"/>
    </source>
</evidence>
<dbReference type="AlphaFoldDB" id="A0A5B8Z4Q2"/>
<evidence type="ECO:0000256" key="5">
    <source>
        <dbReference type="ARBA" id="ARBA00023136"/>
    </source>
</evidence>
<evidence type="ECO:0000256" key="1">
    <source>
        <dbReference type="ARBA" id="ARBA00004651"/>
    </source>
</evidence>
<feature type="transmembrane region" description="Helical" evidence="6">
    <location>
        <begin position="331"/>
        <end position="348"/>
    </location>
</feature>
<reference evidence="9" key="1">
    <citation type="submission" date="2019-08" db="EMBL/GenBank/DDBJ databases">
        <authorList>
            <person name="Zheng X."/>
        </authorList>
    </citation>
    <scope>NUCLEOTIDE SEQUENCE [LARGE SCALE GENOMIC DNA]</scope>
    <source>
        <strain evidence="9">FJAT-25496</strain>
    </source>
</reference>
<feature type="transmembrane region" description="Helical" evidence="6">
    <location>
        <begin position="292"/>
        <end position="311"/>
    </location>
</feature>
<dbReference type="GO" id="GO:0005886">
    <property type="term" value="C:plasma membrane"/>
    <property type="evidence" value="ECO:0007669"/>
    <property type="project" value="UniProtKB-SubCell"/>
</dbReference>
<dbReference type="PANTHER" id="PTHR43478">
    <property type="entry name" value="NA+/H+ ANTIPORTER-RELATED"/>
    <property type="match status" value="1"/>
</dbReference>
<feature type="domain" description="Na+/H+ antiporter NhaC-like C-terminal" evidence="7">
    <location>
        <begin position="157"/>
        <end position="472"/>
    </location>
</feature>
<keyword evidence="4 6" id="KW-1133">Transmembrane helix</keyword>
<keyword evidence="2" id="KW-1003">Cell membrane</keyword>
<dbReference type="InterPro" id="IPR018461">
    <property type="entry name" value="Na/H_Antiport_NhaC-like_C"/>
</dbReference>
<feature type="transmembrane region" description="Helical" evidence="6">
    <location>
        <begin position="398"/>
        <end position="423"/>
    </location>
</feature>
<feature type="transmembrane region" description="Helical" evidence="6">
    <location>
        <begin position="153"/>
        <end position="174"/>
    </location>
</feature>
<evidence type="ECO:0000313" key="8">
    <source>
        <dbReference type="EMBL" id="QED48084.1"/>
    </source>
</evidence>
<evidence type="ECO:0000256" key="2">
    <source>
        <dbReference type="ARBA" id="ARBA00022475"/>
    </source>
</evidence>
<gene>
    <name evidence="8" type="ORF">FSZ17_13005</name>
</gene>
<dbReference type="OrthoDB" id="9762978at2"/>
<feature type="transmembrane region" description="Helical" evidence="6">
    <location>
        <begin position="258"/>
        <end position="280"/>
    </location>
</feature>
<dbReference type="RefSeq" id="WP_057776588.1">
    <property type="nucleotide sequence ID" value="NZ_CP042593.1"/>
</dbReference>